<protein>
    <submittedName>
        <fullName evidence="1">Uncharacterized protein</fullName>
    </submittedName>
</protein>
<dbReference type="AlphaFoldDB" id="A0A085WXS2"/>
<sequence>MAQRACEHAGDGGYVRLRVMGLLMVARIQGTPASASTLARAAAIAKRLEDPELWVRVERAQGR</sequence>
<keyword evidence="2" id="KW-1185">Reference proteome</keyword>
<evidence type="ECO:0000313" key="1">
    <source>
        <dbReference type="EMBL" id="KFE72485.1"/>
    </source>
</evidence>
<comment type="caution">
    <text evidence="1">The sequence shown here is derived from an EMBL/GenBank/DDBJ whole genome shotgun (WGS) entry which is preliminary data.</text>
</comment>
<organism evidence="1 2">
    <name type="scientific">Hyalangium minutum</name>
    <dbReference type="NCBI Taxonomy" id="394096"/>
    <lineage>
        <taxon>Bacteria</taxon>
        <taxon>Pseudomonadati</taxon>
        <taxon>Myxococcota</taxon>
        <taxon>Myxococcia</taxon>
        <taxon>Myxococcales</taxon>
        <taxon>Cystobacterineae</taxon>
        <taxon>Archangiaceae</taxon>
        <taxon>Hyalangium</taxon>
    </lineage>
</organism>
<accession>A0A085WXS2</accession>
<proteinExistence type="predicted"/>
<evidence type="ECO:0000313" key="2">
    <source>
        <dbReference type="Proteomes" id="UP000028725"/>
    </source>
</evidence>
<dbReference type="EMBL" id="JMCB01000001">
    <property type="protein sequence ID" value="KFE72485.1"/>
    <property type="molecule type" value="Genomic_DNA"/>
</dbReference>
<reference evidence="1 2" key="1">
    <citation type="submission" date="2014-04" db="EMBL/GenBank/DDBJ databases">
        <title>Genome assembly of Hyalangium minutum DSM 14724.</title>
        <authorList>
            <person name="Sharma G."/>
            <person name="Subramanian S."/>
        </authorList>
    </citation>
    <scope>NUCLEOTIDE SEQUENCE [LARGE SCALE GENOMIC DNA]</scope>
    <source>
        <strain evidence="1 2">DSM 14724</strain>
    </source>
</reference>
<gene>
    <name evidence="1" type="ORF">DB31_0748</name>
</gene>
<dbReference type="Proteomes" id="UP000028725">
    <property type="component" value="Unassembled WGS sequence"/>
</dbReference>
<name>A0A085WXS2_9BACT</name>